<dbReference type="Pfam" id="PF13424">
    <property type="entry name" value="TPR_12"/>
    <property type="match status" value="1"/>
</dbReference>
<keyword evidence="6 8" id="KW-0802">TPR repeat</keyword>
<gene>
    <name evidence="10" type="ORF">JYZ213_LOCUS41537</name>
</gene>
<evidence type="ECO:0000256" key="6">
    <source>
        <dbReference type="ARBA" id="ARBA00022803"/>
    </source>
</evidence>
<dbReference type="InterPro" id="IPR000768">
    <property type="entry name" value="ART"/>
</dbReference>
<dbReference type="PROSITE" id="PS51996">
    <property type="entry name" value="TR_MART"/>
    <property type="match status" value="1"/>
</dbReference>
<comment type="caution">
    <text evidence="10">The sequence shown here is derived from an EMBL/GenBank/DDBJ whole genome shotgun (WGS) entry which is preliminary data.</text>
</comment>
<reference evidence="10" key="1">
    <citation type="submission" date="2021-02" db="EMBL/GenBank/DDBJ databases">
        <authorList>
            <person name="Nowell W R."/>
        </authorList>
    </citation>
    <scope>NUCLEOTIDE SEQUENCE</scope>
</reference>
<dbReference type="SMART" id="SM00028">
    <property type="entry name" value="TPR"/>
    <property type="match status" value="4"/>
</dbReference>
<keyword evidence="3 9" id="KW-0808">Transferase</keyword>
<evidence type="ECO:0000313" key="11">
    <source>
        <dbReference type="Proteomes" id="UP000663845"/>
    </source>
</evidence>
<evidence type="ECO:0000256" key="4">
    <source>
        <dbReference type="ARBA" id="ARBA00022695"/>
    </source>
</evidence>
<dbReference type="GO" id="GO:0106274">
    <property type="term" value="F:NAD+-protein-arginine ADP-ribosyltransferase activity"/>
    <property type="evidence" value="ECO:0007669"/>
    <property type="project" value="UniProtKB-EC"/>
</dbReference>
<name>A0A815QRX1_9BILA</name>
<feature type="repeat" description="TPR" evidence="8">
    <location>
        <begin position="364"/>
        <end position="397"/>
    </location>
</feature>
<dbReference type="GO" id="GO:0016779">
    <property type="term" value="F:nucleotidyltransferase activity"/>
    <property type="evidence" value="ECO:0007669"/>
    <property type="project" value="UniProtKB-KW"/>
</dbReference>
<keyword evidence="5" id="KW-0677">Repeat</keyword>
<evidence type="ECO:0000256" key="5">
    <source>
        <dbReference type="ARBA" id="ARBA00022737"/>
    </source>
</evidence>
<keyword evidence="2 9" id="KW-0328">Glycosyltransferase</keyword>
<organism evidence="10 11">
    <name type="scientific">Adineta steineri</name>
    <dbReference type="NCBI Taxonomy" id="433720"/>
    <lineage>
        <taxon>Eukaryota</taxon>
        <taxon>Metazoa</taxon>
        <taxon>Spiralia</taxon>
        <taxon>Gnathifera</taxon>
        <taxon>Rotifera</taxon>
        <taxon>Eurotatoria</taxon>
        <taxon>Bdelloidea</taxon>
        <taxon>Adinetida</taxon>
        <taxon>Adinetidae</taxon>
        <taxon>Adineta</taxon>
    </lineage>
</organism>
<comment type="similarity">
    <text evidence="1 9">Belongs to the Arg-specific ADP-ribosyltransferase family.</text>
</comment>
<dbReference type="PANTHER" id="PTHR45641">
    <property type="entry name" value="TETRATRICOPEPTIDE REPEAT PROTEIN (AFU_ORTHOLOGUE AFUA_6G03870)"/>
    <property type="match status" value="1"/>
</dbReference>
<dbReference type="InterPro" id="IPR011990">
    <property type="entry name" value="TPR-like_helical_dom_sf"/>
</dbReference>
<evidence type="ECO:0000256" key="3">
    <source>
        <dbReference type="ARBA" id="ARBA00022679"/>
    </source>
</evidence>
<keyword evidence="4" id="KW-0548">Nucleotidyltransferase</keyword>
<protein>
    <recommendedName>
        <fullName evidence="9">NAD(P)(+)--arginine ADP-ribosyltransferase</fullName>
        <ecNumber evidence="9">2.4.2.31</ecNumber>
    </recommendedName>
    <alternativeName>
        <fullName evidence="9">Mono(ADP-ribosyl)transferase</fullName>
    </alternativeName>
</protein>
<dbReference type="Pfam" id="PF01129">
    <property type="entry name" value="ART"/>
    <property type="match status" value="1"/>
</dbReference>
<keyword evidence="9" id="KW-0521">NADP</keyword>
<dbReference type="Pfam" id="PF13181">
    <property type="entry name" value="TPR_8"/>
    <property type="match status" value="2"/>
</dbReference>
<dbReference type="Proteomes" id="UP000663845">
    <property type="component" value="Unassembled WGS sequence"/>
</dbReference>
<keyword evidence="9" id="KW-0520">NAD</keyword>
<proteinExistence type="inferred from homology"/>
<evidence type="ECO:0000313" key="10">
    <source>
        <dbReference type="EMBL" id="CAF1466155.1"/>
    </source>
</evidence>
<dbReference type="PROSITE" id="PS50005">
    <property type="entry name" value="TPR"/>
    <property type="match status" value="2"/>
</dbReference>
<evidence type="ECO:0000256" key="2">
    <source>
        <dbReference type="ARBA" id="ARBA00022676"/>
    </source>
</evidence>
<evidence type="ECO:0000256" key="7">
    <source>
        <dbReference type="ARBA" id="ARBA00047597"/>
    </source>
</evidence>
<evidence type="ECO:0000256" key="1">
    <source>
        <dbReference type="ARBA" id="ARBA00009558"/>
    </source>
</evidence>
<dbReference type="Gene3D" id="1.25.40.10">
    <property type="entry name" value="Tetratricopeptide repeat domain"/>
    <property type="match status" value="1"/>
</dbReference>
<dbReference type="SUPFAM" id="SSF56399">
    <property type="entry name" value="ADP-ribosylation"/>
    <property type="match status" value="1"/>
</dbReference>
<dbReference type="PANTHER" id="PTHR45641:SF1">
    <property type="entry name" value="AAA+ ATPASE DOMAIN-CONTAINING PROTEIN"/>
    <property type="match status" value="1"/>
</dbReference>
<dbReference type="SUPFAM" id="SSF48452">
    <property type="entry name" value="TPR-like"/>
    <property type="match status" value="1"/>
</dbReference>
<accession>A0A815QRX1</accession>
<sequence length="461" mass="53884">MSSICEALRQAAHQCEQNTIAISFVASNKKLDQLDPSFMYTQILKEIFLTIDFEDKHIKEFITYCRDVYDNDEHELRNINQLQAAYKNNIPIWWYTWDAFLYRMLNCALRSMDADIIVRMGFFINDLHRDIQRLHSEQFDDHQSSKTFTVYRGQGLSKEDFTEMTKTKGGLLSFNNFLSTSKNRAIFFNFAKQVAKNHDLIGILFIISINPIHSTTPFASVTDVSHFNEEDEVLFSMHTIFRIGDLEPMDGNNHVYQVNLTLTNDNDQDLRTVSDQIRQETFPDEEGWYRLGLLLIKMGQFTKAHKIYKVLLHQTTNESDKANIYHQLGRIKQNQGEFQEALFYYEKARTIRQQSLLSNHPDLAMSYNNIGAVYYKMGNYPEALSSHGNAFAIRQKSLPFNHSDLGGSYNNIGVVHENMDHYLKAYSFYERAVQIGLRSLPTNHPTLEQWRRNLERMRKKL</sequence>
<feature type="repeat" description="TPR" evidence="8">
    <location>
        <begin position="322"/>
        <end position="355"/>
    </location>
</feature>
<dbReference type="Gene3D" id="3.90.176.10">
    <property type="entry name" value="Toxin ADP-ribosyltransferase, Chain A, domain 1"/>
    <property type="match status" value="1"/>
</dbReference>
<dbReference type="InterPro" id="IPR019734">
    <property type="entry name" value="TPR_rpt"/>
</dbReference>
<evidence type="ECO:0000256" key="8">
    <source>
        <dbReference type="PROSITE-ProRule" id="PRU00339"/>
    </source>
</evidence>
<dbReference type="EMBL" id="CAJNOG010001715">
    <property type="protein sequence ID" value="CAF1466155.1"/>
    <property type="molecule type" value="Genomic_DNA"/>
</dbReference>
<dbReference type="AlphaFoldDB" id="A0A815QRX1"/>
<evidence type="ECO:0000256" key="9">
    <source>
        <dbReference type="RuleBase" id="RU361228"/>
    </source>
</evidence>
<comment type="catalytic activity">
    <reaction evidence="7 9">
        <text>L-arginyl-[protein] + NAD(+) = N(omega)-(ADP-D-ribosyl)-L-arginyl-[protein] + nicotinamide + H(+)</text>
        <dbReference type="Rhea" id="RHEA:19149"/>
        <dbReference type="Rhea" id="RHEA-COMP:10532"/>
        <dbReference type="Rhea" id="RHEA-COMP:15087"/>
        <dbReference type="ChEBI" id="CHEBI:15378"/>
        <dbReference type="ChEBI" id="CHEBI:17154"/>
        <dbReference type="ChEBI" id="CHEBI:29965"/>
        <dbReference type="ChEBI" id="CHEBI:57540"/>
        <dbReference type="ChEBI" id="CHEBI:142554"/>
        <dbReference type="EC" id="2.4.2.31"/>
    </reaction>
</comment>
<dbReference type="EC" id="2.4.2.31" evidence="9"/>